<dbReference type="GO" id="GO:0005886">
    <property type="term" value="C:plasma membrane"/>
    <property type="evidence" value="ECO:0007669"/>
    <property type="project" value="TreeGrafter"/>
</dbReference>
<evidence type="ECO:0000256" key="4">
    <source>
        <dbReference type="SAM" id="MobiDB-lite"/>
    </source>
</evidence>
<dbReference type="Proteomes" id="UP000284589">
    <property type="component" value="Unassembled WGS sequence"/>
</dbReference>
<evidence type="ECO:0000256" key="3">
    <source>
        <dbReference type="ARBA" id="ARBA00022840"/>
    </source>
</evidence>
<dbReference type="InterPro" id="IPR003439">
    <property type="entry name" value="ABC_transporter-like_ATP-bd"/>
</dbReference>
<dbReference type="RefSeq" id="WP_011742908.1">
    <property type="nucleotide sequence ID" value="NZ_CAXVKA010000001.1"/>
</dbReference>
<dbReference type="Pfam" id="PF00005">
    <property type="entry name" value="ABC_tran"/>
    <property type="match status" value="1"/>
</dbReference>
<dbReference type="GO" id="GO:0005304">
    <property type="term" value="F:L-valine transmembrane transporter activity"/>
    <property type="evidence" value="ECO:0007669"/>
    <property type="project" value="TreeGrafter"/>
</dbReference>
<dbReference type="KEGG" id="badl:BADO_0461"/>
<sequence length="270" mass="29649">MSEPILKAEHLGITFGGLKAVSDFNMTINSGELVGLIGPNGAGKTTVFNLLTGVYQPTEGEFFLDGERMNGKKTYQVVRAGIARTFQNIRLFGQMTVEENVLVAFNESFSYHMGGAIFRTPKFWKQEREMHAKAIDLLKIFGLEGLAETEAANLPYGAQRKLEIARALATGMKLLLLDEPAAGMNPTETEDLLNCINTIRDRFGIAILLIEHDMSLVMNVCQRIQVLDYGRTIAAGTPDEIANNPQVISAYLGSDDDTDSDDAKHESEEA</sequence>
<comment type="caution">
    <text evidence="6">The sequence shown here is derived from an EMBL/GenBank/DDBJ whole genome shotgun (WGS) entry which is preliminary data.</text>
</comment>
<dbReference type="GO" id="GO:0015808">
    <property type="term" value="P:L-alanine transport"/>
    <property type="evidence" value="ECO:0007669"/>
    <property type="project" value="TreeGrafter"/>
</dbReference>
<dbReference type="CDD" id="cd03219">
    <property type="entry name" value="ABC_Mj1267_LivG_branched"/>
    <property type="match status" value="1"/>
</dbReference>
<evidence type="ECO:0000313" key="6">
    <source>
        <dbReference type="EMBL" id="OSG95240.1"/>
    </source>
</evidence>
<dbReference type="GO" id="GO:1903806">
    <property type="term" value="P:L-isoleucine import across plasma membrane"/>
    <property type="evidence" value="ECO:0007669"/>
    <property type="project" value="TreeGrafter"/>
</dbReference>
<feature type="domain" description="ABC transporter" evidence="5">
    <location>
        <begin position="6"/>
        <end position="254"/>
    </location>
</feature>
<feature type="compositionally biased region" description="Basic and acidic residues" evidence="4">
    <location>
        <begin position="261"/>
        <end position="270"/>
    </location>
</feature>
<dbReference type="PANTHER" id="PTHR45772:SF7">
    <property type="entry name" value="AMINO ACID ABC TRANSPORTER ATP-BINDING PROTEIN"/>
    <property type="match status" value="1"/>
</dbReference>
<dbReference type="SMART" id="SM00382">
    <property type="entry name" value="AAA"/>
    <property type="match status" value="1"/>
</dbReference>
<dbReference type="GO" id="GO:0016887">
    <property type="term" value="F:ATP hydrolysis activity"/>
    <property type="evidence" value="ECO:0007669"/>
    <property type="project" value="InterPro"/>
</dbReference>
<dbReference type="Gene3D" id="3.40.50.300">
    <property type="entry name" value="P-loop containing nucleotide triphosphate hydrolases"/>
    <property type="match status" value="1"/>
</dbReference>
<protein>
    <submittedName>
        <fullName evidence="6 7">ABC transporter ATP-binding protein</fullName>
    </submittedName>
</protein>
<dbReference type="GO" id="GO:1903805">
    <property type="term" value="P:L-valine import across plasma membrane"/>
    <property type="evidence" value="ECO:0007669"/>
    <property type="project" value="TreeGrafter"/>
</dbReference>
<dbReference type="InterPro" id="IPR051120">
    <property type="entry name" value="ABC_AA/LPS_Transport"/>
</dbReference>
<evidence type="ECO:0000256" key="1">
    <source>
        <dbReference type="ARBA" id="ARBA00022448"/>
    </source>
</evidence>
<dbReference type="InterPro" id="IPR032823">
    <property type="entry name" value="BCA_ABC_TP_C"/>
</dbReference>
<keyword evidence="3 6" id="KW-0067">ATP-binding</keyword>
<dbReference type="Pfam" id="PF12399">
    <property type="entry name" value="BCA_ABC_TP_C"/>
    <property type="match status" value="1"/>
</dbReference>
<keyword evidence="1" id="KW-0813">Transport</keyword>
<dbReference type="eggNOG" id="COG0411">
    <property type="taxonomic scope" value="Bacteria"/>
</dbReference>
<proteinExistence type="predicted"/>
<dbReference type="GO" id="GO:0042941">
    <property type="term" value="P:D-alanine transmembrane transport"/>
    <property type="evidence" value="ECO:0007669"/>
    <property type="project" value="TreeGrafter"/>
</dbReference>
<dbReference type="AlphaFoldDB" id="A0A076JKX3"/>
<evidence type="ECO:0000313" key="8">
    <source>
        <dbReference type="Proteomes" id="UP000193664"/>
    </source>
</evidence>
<name>A0A076JKX3_BIFAD</name>
<dbReference type="FunFam" id="3.40.50.300:FF:000421">
    <property type="entry name" value="Branched-chain amino acid ABC transporter ATP-binding protein"/>
    <property type="match status" value="1"/>
</dbReference>
<evidence type="ECO:0000259" key="5">
    <source>
        <dbReference type="PROSITE" id="PS50893"/>
    </source>
</evidence>
<dbReference type="PANTHER" id="PTHR45772">
    <property type="entry name" value="CONSERVED COMPONENT OF ABC TRANSPORTER FOR NATURAL AMINO ACIDS-RELATED"/>
    <property type="match status" value="1"/>
</dbReference>
<dbReference type="PROSITE" id="PS50893">
    <property type="entry name" value="ABC_TRANSPORTER_2"/>
    <property type="match status" value="1"/>
</dbReference>
<reference evidence="7 9" key="2">
    <citation type="submission" date="2018-08" db="EMBL/GenBank/DDBJ databases">
        <title>A genome reference for cultivated species of the human gut microbiota.</title>
        <authorList>
            <person name="Zou Y."/>
            <person name="Xue W."/>
            <person name="Luo G."/>
        </authorList>
    </citation>
    <scope>NUCLEOTIDE SEQUENCE [LARGE SCALE GENOMIC DNA]</scope>
    <source>
        <strain evidence="7 9">AM12-20</strain>
    </source>
</reference>
<dbReference type="SUPFAM" id="SSF52540">
    <property type="entry name" value="P-loop containing nucleoside triphosphate hydrolases"/>
    <property type="match status" value="1"/>
</dbReference>
<organism evidence="6 8">
    <name type="scientific">Bifidobacterium adolescentis</name>
    <dbReference type="NCBI Taxonomy" id="1680"/>
    <lineage>
        <taxon>Bacteria</taxon>
        <taxon>Bacillati</taxon>
        <taxon>Actinomycetota</taxon>
        <taxon>Actinomycetes</taxon>
        <taxon>Bifidobacteriales</taxon>
        <taxon>Bifidobacteriaceae</taxon>
        <taxon>Bifidobacterium</taxon>
    </lineage>
</organism>
<feature type="region of interest" description="Disordered" evidence="4">
    <location>
        <begin position="250"/>
        <end position="270"/>
    </location>
</feature>
<dbReference type="EMBL" id="LNKF01000002">
    <property type="protein sequence ID" value="OSG95240.1"/>
    <property type="molecule type" value="Genomic_DNA"/>
</dbReference>
<dbReference type="GO" id="GO:0005524">
    <property type="term" value="F:ATP binding"/>
    <property type="evidence" value="ECO:0007669"/>
    <property type="project" value="UniProtKB-KW"/>
</dbReference>
<reference evidence="6 8" key="1">
    <citation type="journal article" date="2016" name="Sci. Rep.">
        <title>Evaluation of genetic diversity among strains of the human gut commensal Bifidobacterium adolescentis.</title>
        <authorList>
            <person name="Duranti S."/>
            <person name="Milani C."/>
            <person name="Lugli G.A."/>
            <person name="Mancabelli L."/>
            <person name="Turroni F."/>
            <person name="Ferrario C."/>
            <person name="Mangifesta M."/>
            <person name="Viappiani A."/>
            <person name="Sanchez B."/>
            <person name="Margolles A."/>
            <person name="van Sinderen D."/>
            <person name="Ventura M."/>
        </authorList>
    </citation>
    <scope>NUCLEOTIDE SEQUENCE [LARGE SCALE GENOMIC DNA]</scope>
    <source>
        <strain evidence="6 8">AD2-8</strain>
    </source>
</reference>
<keyword evidence="2" id="KW-0547">Nucleotide-binding</keyword>
<dbReference type="GO" id="GO:0015192">
    <property type="term" value="F:L-phenylalanine transmembrane transporter activity"/>
    <property type="evidence" value="ECO:0007669"/>
    <property type="project" value="TreeGrafter"/>
</dbReference>
<dbReference type="EMBL" id="QRLP01000001">
    <property type="protein sequence ID" value="RHJ20164.1"/>
    <property type="molecule type" value="Genomic_DNA"/>
</dbReference>
<dbReference type="InterPro" id="IPR003593">
    <property type="entry name" value="AAA+_ATPase"/>
</dbReference>
<gene>
    <name evidence="6" type="ORF">AD0028_0481</name>
    <name evidence="7" type="ORF">DW139_02105</name>
</gene>
<evidence type="ECO:0000256" key="2">
    <source>
        <dbReference type="ARBA" id="ARBA00022741"/>
    </source>
</evidence>
<dbReference type="InterPro" id="IPR027417">
    <property type="entry name" value="P-loop_NTPase"/>
</dbReference>
<dbReference type="OMA" id="EHDMRFI"/>
<evidence type="ECO:0000313" key="7">
    <source>
        <dbReference type="EMBL" id="RHJ20164.1"/>
    </source>
</evidence>
<evidence type="ECO:0000313" key="9">
    <source>
        <dbReference type="Proteomes" id="UP000284589"/>
    </source>
</evidence>
<dbReference type="GeneID" id="4557521"/>
<accession>A0A076JKX3</accession>
<dbReference type="GO" id="GO:0015188">
    <property type="term" value="F:L-isoleucine transmembrane transporter activity"/>
    <property type="evidence" value="ECO:0007669"/>
    <property type="project" value="TreeGrafter"/>
</dbReference>
<dbReference type="Proteomes" id="UP000193664">
    <property type="component" value="Unassembled WGS sequence"/>
</dbReference>